<dbReference type="Proteomes" id="UP000324800">
    <property type="component" value="Unassembled WGS sequence"/>
</dbReference>
<feature type="region of interest" description="Disordered" evidence="5">
    <location>
        <begin position="84"/>
        <end position="143"/>
    </location>
</feature>
<dbReference type="AlphaFoldDB" id="A0A5J4WXP3"/>
<comment type="caution">
    <text evidence="6">The sequence shown here is derived from an EMBL/GenBank/DDBJ whole genome shotgun (WGS) entry which is preliminary data.</text>
</comment>
<protein>
    <submittedName>
        <fullName evidence="6">Putative WD repeat domain 34 L homeolog</fullName>
    </submittedName>
</protein>
<evidence type="ECO:0000256" key="5">
    <source>
        <dbReference type="SAM" id="MobiDB-lite"/>
    </source>
</evidence>
<name>A0A5J4WXP3_9EUKA</name>
<evidence type="ECO:0000256" key="3">
    <source>
        <dbReference type="ARBA" id="ARBA00022574"/>
    </source>
</evidence>
<dbReference type="GO" id="GO:0045503">
    <property type="term" value="F:dynein light chain binding"/>
    <property type="evidence" value="ECO:0007669"/>
    <property type="project" value="TreeGrafter"/>
</dbReference>
<feature type="compositionally biased region" description="Basic and acidic residues" evidence="5">
    <location>
        <begin position="22"/>
        <end position="31"/>
    </location>
</feature>
<sequence>MADYRSSEQLPVRSYGQQTDIIKTESKETAMTKRTVEIQTDPVKQPKRYEELKLDKDVVSFLNRVLPRYSPLWEDEQLDFSLYTAYPPPNRQEQLNSRKNKKKKQTQTSSSDKKNKDALNEDYPSHYASSPFDDYDNERKSRKEKLRQIRLGQIDQDDQDDDNNEDIELKTKKEDGTEYIQEKHMHCSSISWNCTGRLLAVSYGQMDHEGWCLHKGVLNIWSVFHEDLGKKKKQDQDSSSNTQYEQDPQSSLFASLDTTSCLMCASCHPDQPAIFAGGTFSGEVYVWDLHNKDEPTRLISNVDRETHSEPITAITWIKYGVVSVQYYVCSLGADGLICLWSTDNRLIHPINRYSLLTTQIPSNREGASRVRRGQTGIGIPSGGSSFDFCGSGAQQQSSNSQGNVGSRIQDSTQFYIGTDIGTCFKGNLTKDPKFGVGLSILKASNPQQTQQQTSSSGTAGQLPTSFLFQQLTSAVNPIVFTYSEHVGPVNGVCVCHRHRNLFATAGADGMLHIRNSFMKQPPLSYDTGSPLFCIQWSQSAPRLLASGNNKGELTLYLISRDKIILQSSIIPCREVGGSSSSSSSTFFISGFDKAILATAPPPIFSLSFSATSPFIACGDGW</sequence>
<comment type="subcellular location">
    <subcellularLocation>
        <location evidence="1">Cytoplasm</location>
    </subcellularLocation>
</comment>
<organism evidence="6 7">
    <name type="scientific">Streblomastix strix</name>
    <dbReference type="NCBI Taxonomy" id="222440"/>
    <lineage>
        <taxon>Eukaryota</taxon>
        <taxon>Metamonada</taxon>
        <taxon>Preaxostyla</taxon>
        <taxon>Oxymonadida</taxon>
        <taxon>Streblomastigidae</taxon>
        <taxon>Streblomastix</taxon>
    </lineage>
</organism>
<dbReference type="Pfam" id="PF00400">
    <property type="entry name" value="WD40"/>
    <property type="match status" value="1"/>
</dbReference>
<dbReference type="PANTHER" id="PTHR12442:SF26">
    <property type="entry name" value="CYTOPLASMIC DYNEIN 2 INTERMEDIATE CHAIN 2"/>
    <property type="match status" value="1"/>
</dbReference>
<dbReference type="GO" id="GO:0005868">
    <property type="term" value="C:cytoplasmic dynein complex"/>
    <property type="evidence" value="ECO:0007669"/>
    <property type="project" value="TreeGrafter"/>
</dbReference>
<dbReference type="InterPro" id="IPR050687">
    <property type="entry name" value="Dynein_IC"/>
</dbReference>
<dbReference type="GO" id="GO:0097014">
    <property type="term" value="C:ciliary plasm"/>
    <property type="evidence" value="ECO:0007669"/>
    <property type="project" value="TreeGrafter"/>
</dbReference>
<dbReference type="InterPro" id="IPR036322">
    <property type="entry name" value="WD40_repeat_dom_sf"/>
</dbReference>
<dbReference type="GO" id="GO:0045504">
    <property type="term" value="F:dynein heavy chain binding"/>
    <property type="evidence" value="ECO:0007669"/>
    <property type="project" value="TreeGrafter"/>
</dbReference>
<gene>
    <name evidence="6" type="ORF">EZS28_005145</name>
</gene>
<accession>A0A5J4WXP3</accession>
<reference evidence="6 7" key="1">
    <citation type="submission" date="2019-03" db="EMBL/GenBank/DDBJ databases">
        <title>Single cell metagenomics reveals metabolic interactions within the superorganism composed of flagellate Streblomastix strix and complex community of Bacteroidetes bacteria on its surface.</title>
        <authorList>
            <person name="Treitli S.C."/>
            <person name="Kolisko M."/>
            <person name="Husnik F."/>
            <person name="Keeling P."/>
            <person name="Hampl V."/>
        </authorList>
    </citation>
    <scope>NUCLEOTIDE SEQUENCE [LARGE SCALE GENOMIC DNA]</scope>
    <source>
        <strain evidence="6">ST1C</strain>
    </source>
</reference>
<evidence type="ECO:0000313" key="6">
    <source>
        <dbReference type="EMBL" id="KAA6399332.1"/>
    </source>
</evidence>
<dbReference type="InterPro" id="IPR001680">
    <property type="entry name" value="WD40_rpt"/>
</dbReference>
<evidence type="ECO:0000256" key="4">
    <source>
        <dbReference type="ARBA" id="ARBA00022737"/>
    </source>
</evidence>
<feature type="region of interest" description="Disordered" evidence="5">
    <location>
        <begin position="1"/>
        <end position="31"/>
    </location>
</feature>
<dbReference type="Gene3D" id="2.130.10.10">
    <property type="entry name" value="YVTN repeat-like/Quinoprotein amine dehydrogenase"/>
    <property type="match status" value="2"/>
</dbReference>
<feature type="non-terminal residue" evidence="6">
    <location>
        <position position="621"/>
    </location>
</feature>
<proteinExistence type="predicted"/>
<dbReference type="EMBL" id="SNRW01000774">
    <property type="protein sequence ID" value="KAA6399332.1"/>
    <property type="molecule type" value="Genomic_DNA"/>
</dbReference>
<dbReference type="GO" id="GO:0042073">
    <property type="term" value="P:intraciliary transport"/>
    <property type="evidence" value="ECO:0007669"/>
    <property type="project" value="TreeGrafter"/>
</dbReference>
<dbReference type="InterPro" id="IPR015943">
    <property type="entry name" value="WD40/YVTN_repeat-like_dom_sf"/>
</dbReference>
<dbReference type="PANTHER" id="PTHR12442">
    <property type="entry name" value="DYNEIN INTERMEDIATE CHAIN"/>
    <property type="match status" value="1"/>
</dbReference>
<evidence type="ECO:0000256" key="2">
    <source>
        <dbReference type="ARBA" id="ARBA00022490"/>
    </source>
</evidence>
<dbReference type="SMART" id="SM00320">
    <property type="entry name" value="WD40"/>
    <property type="match status" value="4"/>
</dbReference>
<evidence type="ECO:0000256" key="1">
    <source>
        <dbReference type="ARBA" id="ARBA00004496"/>
    </source>
</evidence>
<dbReference type="SUPFAM" id="SSF50978">
    <property type="entry name" value="WD40 repeat-like"/>
    <property type="match status" value="1"/>
</dbReference>
<dbReference type="OrthoDB" id="445052at2759"/>
<keyword evidence="4" id="KW-0677">Repeat</keyword>
<keyword evidence="2" id="KW-0963">Cytoplasm</keyword>
<evidence type="ECO:0000313" key="7">
    <source>
        <dbReference type="Proteomes" id="UP000324800"/>
    </source>
</evidence>
<keyword evidence="3" id="KW-0853">WD repeat</keyword>